<evidence type="ECO:0000313" key="4">
    <source>
        <dbReference type="Proteomes" id="UP000192505"/>
    </source>
</evidence>
<feature type="domain" description="AAA" evidence="1">
    <location>
        <begin position="28"/>
        <end position="146"/>
    </location>
</feature>
<dbReference type="PANTHER" id="PTHR43566">
    <property type="entry name" value="CONSERVED PROTEIN"/>
    <property type="match status" value="1"/>
</dbReference>
<evidence type="ECO:0000313" key="3">
    <source>
        <dbReference type="EMBL" id="OQW86488.1"/>
    </source>
</evidence>
<dbReference type="PANTHER" id="PTHR43566:SF2">
    <property type="entry name" value="DUF4143 DOMAIN-CONTAINING PROTEIN"/>
    <property type="match status" value="1"/>
</dbReference>
<reference evidence="3 4" key="1">
    <citation type="submission" date="2017-01" db="EMBL/GenBank/DDBJ databases">
        <title>Novel large sulfur bacteria in the metagenomes of groundwater-fed chemosynthetic microbial mats in the Lake Huron basin.</title>
        <authorList>
            <person name="Sharrar A.M."/>
            <person name="Flood B.E."/>
            <person name="Bailey J.V."/>
            <person name="Jones D.S."/>
            <person name="Biddanda B."/>
            <person name="Ruberg S.A."/>
            <person name="Marcus D.N."/>
            <person name="Dick G.J."/>
        </authorList>
    </citation>
    <scope>NUCLEOTIDE SEQUENCE [LARGE SCALE GENOMIC DNA]</scope>
    <source>
        <strain evidence="3">A7</strain>
    </source>
</reference>
<dbReference type="Pfam" id="PF13635">
    <property type="entry name" value="DUF4143"/>
    <property type="match status" value="1"/>
</dbReference>
<dbReference type="InterPro" id="IPR027417">
    <property type="entry name" value="P-loop_NTPase"/>
</dbReference>
<dbReference type="SUPFAM" id="SSF52540">
    <property type="entry name" value="P-loop containing nucleoside triphosphate hydrolases"/>
    <property type="match status" value="1"/>
</dbReference>
<dbReference type="Pfam" id="PF13173">
    <property type="entry name" value="AAA_14"/>
    <property type="match status" value="1"/>
</dbReference>
<sequence length="425" mass="46538">MVDLPLSPTAPVLPRFAEAGLQASLLDTPVVLLQGPRQCGKTTLARTVTASSGYGYLSFDDDNLVRAARADPLGFVADLPPKVVLDEIQRVPELFTSLKLAVDRDRRPGRFLLTGSADVLLLPKLADSLAGRLEVVRLHPLSQAELGQQPAGFLKSLFATEFPMQSCERLGLALAERVVAGGFPAALTRQPARRRAWYQAYVQTLVQRDVRDLARIAALEVMPRLLELAAGQTAHLFNVSELAGPFGLSRPTVRDYLTLLERVFLVDVLPPWHLRQISRLVKTPKLHLGDTGVAAALLRVDAAALHANRTLLGQLLETFVFQELRRQASAEPGATAFYHFRNRDDHEVDIVLEQGDRLAGVEVKASGTVRAEDFRGLRKLQEIVGDRFACGVVLYDGEVSLRFGPALFALPMQTLWHAGAELGAD</sequence>
<dbReference type="InterPro" id="IPR041682">
    <property type="entry name" value="AAA_14"/>
</dbReference>
<name>A0A1W9KRH4_9BURK</name>
<dbReference type="EMBL" id="MTEI01000016">
    <property type="protein sequence ID" value="OQW86488.1"/>
    <property type="molecule type" value="Genomic_DNA"/>
</dbReference>
<dbReference type="InterPro" id="IPR025420">
    <property type="entry name" value="DUF4143"/>
</dbReference>
<accession>A0A1W9KRH4</accession>
<evidence type="ECO:0000259" key="1">
    <source>
        <dbReference type="Pfam" id="PF13173"/>
    </source>
</evidence>
<proteinExistence type="predicted"/>
<protein>
    <submittedName>
        <fullName evidence="3">AAA family ATPase</fullName>
    </submittedName>
</protein>
<dbReference type="InterPro" id="IPR011335">
    <property type="entry name" value="Restrct_endonuc-II-like"/>
</dbReference>
<feature type="domain" description="DUF4143" evidence="2">
    <location>
        <begin position="207"/>
        <end position="366"/>
    </location>
</feature>
<evidence type="ECO:0000259" key="2">
    <source>
        <dbReference type="Pfam" id="PF13635"/>
    </source>
</evidence>
<organism evidence="3 4">
    <name type="scientific">Rhodoferax ferrireducens</name>
    <dbReference type="NCBI Taxonomy" id="192843"/>
    <lineage>
        <taxon>Bacteria</taxon>
        <taxon>Pseudomonadati</taxon>
        <taxon>Pseudomonadota</taxon>
        <taxon>Betaproteobacteria</taxon>
        <taxon>Burkholderiales</taxon>
        <taxon>Comamonadaceae</taxon>
        <taxon>Rhodoferax</taxon>
    </lineage>
</organism>
<dbReference type="AlphaFoldDB" id="A0A1W9KRH4"/>
<dbReference type="SUPFAM" id="SSF52980">
    <property type="entry name" value="Restriction endonuclease-like"/>
    <property type="match status" value="1"/>
</dbReference>
<gene>
    <name evidence="3" type="ORF">BWK72_17320</name>
</gene>
<dbReference type="Proteomes" id="UP000192505">
    <property type="component" value="Unassembled WGS sequence"/>
</dbReference>
<comment type="caution">
    <text evidence="3">The sequence shown here is derived from an EMBL/GenBank/DDBJ whole genome shotgun (WGS) entry which is preliminary data.</text>
</comment>